<dbReference type="RefSeq" id="XP_044659673.1">
    <property type="nucleotide sequence ID" value="XM_044803738.1"/>
</dbReference>
<protein>
    <submittedName>
        <fullName evidence="2">Uncharacterized protein</fullName>
    </submittedName>
</protein>
<dbReference type="AlphaFoldDB" id="A0A9P3CMQ9"/>
<name>A0A9P3CMQ9_9PEZI</name>
<reference evidence="2 3" key="1">
    <citation type="submission" date="2021-01" db="EMBL/GenBank/DDBJ databases">
        <title>Cercospora kikuchii MAFF 305040 whole genome shotgun sequence.</title>
        <authorList>
            <person name="Kashiwa T."/>
            <person name="Suzuki T."/>
        </authorList>
    </citation>
    <scope>NUCLEOTIDE SEQUENCE [LARGE SCALE GENOMIC DNA]</scope>
    <source>
        <strain evidence="2 3">MAFF 305040</strain>
    </source>
</reference>
<keyword evidence="3" id="KW-1185">Reference proteome</keyword>
<comment type="caution">
    <text evidence="2">The sequence shown here is derived from an EMBL/GenBank/DDBJ whole genome shotgun (WGS) entry which is preliminary data.</text>
</comment>
<sequence>MPTSRIEMTWAVPVKIEQLGPHLEAYTSLQPALNTLRLCNRFGAGPKAAITKLPIELIQNIERYMVQEKQEKLAPAWTREFRCWQNRCVPFDHVDDEEILDIYNNGAECDSDCSDCVCCGTASSVSRKVREWVAEYFAMADWDYWREEHDLRSEAWLDRVGRPTQVSRGRFDGFSSILMKHFGLQVWISHVQESRDLHYVDESTAYTTKAYLRLPQPTALHHHFKHHFVDCDLDPEKRPTEAGVASELSMPQALSAKQAVRFKRAFNALNIVNLSMDEAPDLPNDHESVPGDTGSGDTQHVPRNAEVKPKLTLFVRNGDDDDW</sequence>
<evidence type="ECO:0000256" key="1">
    <source>
        <dbReference type="SAM" id="MobiDB-lite"/>
    </source>
</evidence>
<dbReference type="Proteomes" id="UP000825890">
    <property type="component" value="Unassembled WGS sequence"/>
</dbReference>
<gene>
    <name evidence="2" type="ORF">CKM354_000836600</name>
</gene>
<organism evidence="2 3">
    <name type="scientific">Cercospora kikuchii</name>
    <dbReference type="NCBI Taxonomy" id="84275"/>
    <lineage>
        <taxon>Eukaryota</taxon>
        <taxon>Fungi</taxon>
        <taxon>Dikarya</taxon>
        <taxon>Ascomycota</taxon>
        <taxon>Pezizomycotina</taxon>
        <taxon>Dothideomycetes</taxon>
        <taxon>Dothideomycetidae</taxon>
        <taxon>Mycosphaerellales</taxon>
        <taxon>Mycosphaerellaceae</taxon>
        <taxon>Cercospora</taxon>
    </lineage>
</organism>
<dbReference type="EMBL" id="BOLY01000005">
    <property type="protein sequence ID" value="GIZ45186.1"/>
    <property type="molecule type" value="Genomic_DNA"/>
</dbReference>
<feature type="region of interest" description="Disordered" evidence="1">
    <location>
        <begin position="279"/>
        <end position="323"/>
    </location>
</feature>
<evidence type="ECO:0000313" key="3">
    <source>
        <dbReference type="Proteomes" id="UP000825890"/>
    </source>
</evidence>
<dbReference type="OrthoDB" id="3649027at2759"/>
<evidence type="ECO:0000313" key="2">
    <source>
        <dbReference type="EMBL" id="GIZ45186.1"/>
    </source>
</evidence>
<dbReference type="GeneID" id="68293941"/>
<accession>A0A9P3CMQ9</accession>
<proteinExistence type="predicted"/>